<dbReference type="SUPFAM" id="SSF56112">
    <property type="entry name" value="Protein kinase-like (PK-like)"/>
    <property type="match status" value="1"/>
</dbReference>
<dbReference type="GO" id="GO:0009088">
    <property type="term" value="P:threonine biosynthetic process"/>
    <property type="evidence" value="ECO:0007669"/>
    <property type="project" value="TreeGrafter"/>
</dbReference>
<keyword evidence="4" id="KW-1185">Reference proteome</keyword>
<dbReference type="GO" id="GO:0004413">
    <property type="term" value="F:homoserine kinase activity"/>
    <property type="evidence" value="ECO:0007669"/>
    <property type="project" value="TreeGrafter"/>
</dbReference>
<dbReference type="Gene3D" id="3.90.1200.10">
    <property type="match status" value="1"/>
</dbReference>
<reference evidence="4" key="1">
    <citation type="submission" date="2016-10" db="EMBL/GenBank/DDBJ databases">
        <authorList>
            <person name="Varghese N."/>
            <person name="Submissions S."/>
        </authorList>
    </citation>
    <scope>NUCLEOTIDE SEQUENCE [LARGE SCALE GENOMIC DNA]</scope>
    <source>
        <strain evidence="4">DSM 10146</strain>
    </source>
</reference>
<dbReference type="OrthoDB" id="241498at2"/>
<evidence type="ECO:0000313" key="4">
    <source>
        <dbReference type="Proteomes" id="UP000198994"/>
    </source>
</evidence>
<gene>
    <name evidence="3" type="ORF">SAMN04488105_104143</name>
</gene>
<dbReference type="EMBL" id="FNAV01000004">
    <property type="protein sequence ID" value="SDE49367.1"/>
    <property type="molecule type" value="Genomic_DNA"/>
</dbReference>
<dbReference type="Pfam" id="PF01636">
    <property type="entry name" value="APH"/>
    <property type="match status" value="1"/>
</dbReference>
<dbReference type="InterPro" id="IPR050249">
    <property type="entry name" value="Pseudomonas-type_ThrB"/>
</dbReference>
<dbReference type="PANTHER" id="PTHR21064:SF6">
    <property type="entry name" value="AMINOGLYCOSIDE PHOSPHOTRANSFERASE DOMAIN-CONTAINING PROTEIN"/>
    <property type="match status" value="1"/>
</dbReference>
<accession>A0A1G7DCU4</accession>
<keyword evidence="3" id="KW-0418">Kinase</keyword>
<dbReference type="RefSeq" id="WP_089957253.1">
    <property type="nucleotide sequence ID" value="NZ_FNAV01000004.1"/>
</dbReference>
<keyword evidence="3" id="KW-0808">Transferase</keyword>
<evidence type="ECO:0000259" key="2">
    <source>
        <dbReference type="Pfam" id="PF01636"/>
    </source>
</evidence>
<name>A0A1G7DCU4_9RHOB</name>
<comment type="similarity">
    <text evidence="1">Belongs to the pseudomonas-type ThrB family.</text>
</comment>
<dbReference type="AlphaFoldDB" id="A0A1G7DCU4"/>
<feature type="domain" description="Aminoglycoside phosphotransferase" evidence="2">
    <location>
        <begin position="39"/>
        <end position="276"/>
    </location>
</feature>
<sequence>MAGLYEDGFVERLRQGVVSLADQWDLSPATEVTLLTLSENATFIARDPEREAPLILRVHRPAYHTKTEIESELAWINALRDGGAVETPEPLLARNGTHIASFEDGDETRHVVAFTYMSGREPEASEGLAQGFEILGAISARLHQQVRDWTPPEGFTRKTWNFETSFGPAPLWGDWRAALGMTPAQKEVLDRLCDVLEARLAAYGAGPDRFGLVHADLRLANLLQDGDRLGVIDFDDCGFSWFIYDFAAAVSFLETEPYIPALQEAWVRGYRSVAELSDEHVAMIPTFILFRRLLLTAWIASHSETETAAAAGLAAYTDGTVALAEAYLAEQGA</sequence>
<dbReference type="STRING" id="282683.SAMN04488105_104143"/>
<dbReference type="InterPro" id="IPR011009">
    <property type="entry name" value="Kinase-like_dom_sf"/>
</dbReference>
<evidence type="ECO:0000313" key="3">
    <source>
        <dbReference type="EMBL" id="SDE49367.1"/>
    </source>
</evidence>
<protein>
    <submittedName>
        <fullName evidence="3">Ser/Thr protein kinase RdoA involved in Cpx stress response, MazF antagonist</fullName>
    </submittedName>
</protein>
<evidence type="ECO:0000256" key="1">
    <source>
        <dbReference type="ARBA" id="ARBA00038240"/>
    </source>
</evidence>
<dbReference type="InterPro" id="IPR002575">
    <property type="entry name" value="Aminoglycoside_PTrfase"/>
</dbReference>
<dbReference type="Proteomes" id="UP000198994">
    <property type="component" value="Unassembled WGS sequence"/>
</dbReference>
<organism evidence="3 4">
    <name type="scientific">Salipiger thiooxidans</name>
    <dbReference type="NCBI Taxonomy" id="282683"/>
    <lineage>
        <taxon>Bacteria</taxon>
        <taxon>Pseudomonadati</taxon>
        <taxon>Pseudomonadota</taxon>
        <taxon>Alphaproteobacteria</taxon>
        <taxon>Rhodobacterales</taxon>
        <taxon>Roseobacteraceae</taxon>
        <taxon>Salipiger</taxon>
    </lineage>
</organism>
<proteinExistence type="inferred from homology"/>
<dbReference type="PANTHER" id="PTHR21064">
    <property type="entry name" value="AMINOGLYCOSIDE PHOSPHOTRANSFERASE DOMAIN-CONTAINING PROTEIN-RELATED"/>
    <property type="match status" value="1"/>
</dbReference>